<evidence type="ECO:0000256" key="2">
    <source>
        <dbReference type="SAM" id="MobiDB-lite"/>
    </source>
</evidence>
<evidence type="ECO:0000313" key="4">
    <source>
        <dbReference type="EMBL" id="KAF7821100.1"/>
    </source>
</evidence>
<evidence type="ECO:0000256" key="1">
    <source>
        <dbReference type="PROSITE-ProRule" id="PRU00047"/>
    </source>
</evidence>
<name>A0A834TFW3_9FABA</name>
<feature type="region of interest" description="Disordered" evidence="2">
    <location>
        <begin position="431"/>
        <end position="450"/>
    </location>
</feature>
<evidence type="ECO:0000313" key="5">
    <source>
        <dbReference type="Proteomes" id="UP000634136"/>
    </source>
</evidence>
<dbReference type="PANTHER" id="PTHR31286">
    <property type="entry name" value="GLYCINE-RICH CELL WALL STRUCTURAL PROTEIN 1.8-LIKE"/>
    <property type="match status" value="1"/>
</dbReference>
<dbReference type="Pfam" id="PF14111">
    <property type="entry name" value="DUF4283"/>
    <property type="match status" value="1"/>
</dbReference>
<dbReference type="GO" id="GO:0008270">
    <property type="term" value="F:zinc ion binding"/>
    <property type="evidence" value="ECO:0007669"/>
    <property type="project" value="UniProtKB-KW"/>
</dbReference>
<feature type="compositionally biased region" description="Basic and acidic residues" evidence="2">
    <location>
        <begin position="431"/>
        <end position="440"/>
    </location>
</feature>
<dbReference type="InterPro" id="IPR025558">
    <property type="entry name" value="DUF4283"/>
</dbReference>
<gene>
    <name evidence="4" type="ORF">G2W53_026555</name>
</gene>
<keyword evidence="1" id="KW-0479">Metal-binding</keyword>
<dbReference type="AlphaFoldDB" id="A0A834TFW3"/>
<feature type="region of interest" description="Disordered" evidence="2">
    <location>
        <begin position="517"/>
        <end position="537"/>
    </location>
</feature>
<reference evidence="4" key="1">
    <citation type="submission" date="2020-09" db="EMBL/GenBank/DDBJ databases">
        <title>Genome-Enabled Discovery of Anthraquinone Biosynthesis in Senna tora.</title>
        <authorList>
            <person name="Kang S.-H."/>
            <person name="Pandey R.P."/>
            <person name="Lee C.-M."/>
            <person name="Sim J.-S."/>
            <person name="Jeong J.-T."/>
            <person name="Choi B.-S."/>
            <person name="Jung M."/>
            <person name="Ginzburg D."/>
            <person name="Zhao K."/>
            <person name="Won S.Y."/>
            <person name="Oh T.-J."/>
            <person name="Yu Y."/>
            <person name="Kim N.-H."/>
            <person name="Lee O.R."/>
            <person name="Lee T.-H."/>
            <person name="Bashyal P."/>
            <person name="Kim T.-S."/>
            <person name="Lee W.-H."/>
            <person name="Kawkins C."/>
            <person name="Kim C.-K."/>
            <person name="Kim J.S."/>
            <person name="Ahn B.O."/>
            <person name="Rhee S.Y."/>
            <person name="Sohng J.K."/>
        </authorList>
    </citation>
    <scope>NUCLEOTIDE SEQUENCE</scope>
    <source>
        <tissue evidence="4">Leaf</tissue>
    </source>
</reference>
<sequence length="537" mass="59041">MNKENLAEGDVLELEAEEVLAQKGANHQAVGTILSSKAVNKKVVKSLVTKAWGEPPGLTVMELGVNSFIFSFESEVMARKVLNGGPWSIMGSILNTRKWIPEVAFHEINFNLVPFWVQAHGLPLEQITQKNAERIGGQIGQVILAENPRSDDKLVRSFIRVRAFVDVSKPLITGFWAPRKNALEVWVFLKYEKLIDMCYNCGVVGHEQKACKLEQAMAVWDPSQPRYGPELSVPPAKSMSAVLLEMEQQQKKKGDLPEKTVGTWRKNPIRVDEGGSKTSKTENVRGSGETEERTERDKSNLVACHTIKVSGDPVGSAAQRKEVNKLMDWVANAEHKKQDLGPRGPTQETASAARIGLEDGKLSPGLGPMQIEDLGLEKEFIGLKEDVVIVDFPSPPRPGPEKSGTMYMHKKLTLSREEAVACKKSIAITASKEEDSDKVPSPRTLKVSSELSEGLQKRLDLKRGRDEFPSTVSTHLLLLGNGDMDEDQPNEAMSNEEARGGKSRKLFAGDMGELASSISDTVPMAEEAGLIKHPPEP</sequence>
<evidence type="ECO:0000259" key="3">
    <source>
        <dbReference type="PROSITE" id="PS50158"/>
    </source>
</evidence>
<dbReference type="Proteomes" id="UP000634136">
    <property type="component" value="Unassembled WGS sequence"/>
</dbReference>
<feature type="compositionally biased region" description="Basic and acidic residues" evidence="2">
    <location>
        <begin position="269"/>
        <end position="298"/>
    </location>
</feature>
<organism evidence="4 5">
    <name type="scientific">Senna tora</name>
    <dbReference type="NCBI Taxonomy" id="362788"/>
    <lineage>
        <taxon>Eukaryota</taxon>
        <taxon>Viridiplantae</taxon>
        <taxon>Streptophyta</taxon>
        <taxon>Embryophyta</taxon>
        <taxon>Tracheophyta</taxon>
        <taxon>Spermatophyta</taxon>
        <taxon>Magnoliopsida</taxon>
        <taxon>eudicotyledons</taxon>
        <taxon>Gunneridae</taxon>
        <taxon>Pentapetalae</taxon>
        <taxon>rosids</taxon>
        <taxon>fabids</taxon>
        <taxon>Fabales</taxon>
        <taxon>Fabaceae</taxon>
        <taxon>Caesalpinioideae</taxon>
        <taxon>Cassia clade</taxon>
        <taxon>Senna</taxon>
    </lineage>
</organism>
<proteinExistence type="predicted"/>
<dbReference type="Pfam" id="PF14392">
    <property type="entry name" value="zf-CCHC_4"/>
    <property type="match status" value="1"/>
</dbReference>
<accession>A0A834TFW3</accession>
<dbReference type="PANTHER" id="PTHR31286:SF178">
    <property type="entry name" value="DUF4283 DOMAIN-CONTAINING PROTEIN"/>
    <property type="match status" value="1"/>
</dbReference>
<dbReference type="OrthoDB" id="1701901at2759"/>
<dbReference type="InterPro" id="IPR025836">
    <property type="entry name" value="Zn_knuckle_CX2CX4HX4C"/>
</dbReference>
<feature type="region of interest" description="Disordered" evidence="2">
    <location>
        <begin position="268"/>
        <end position="298"/>
    </location>
</feature>
<comment type="caution">
    <text evidence="4">The sequence shown here is derived from an EMBL/GenBank/DDBJ whole genome shotgun (WGS) entry which is preliminary data.</text>
</comment>
<dbReference type="InterPro" id="IPR040256">
    <property type="entry name" value="At4g02000-like"/>
</dbReference>
<protein>
    <submittedName>
        <fullName evidence="4">Kinesin KP1-like isoform X1</fullName>
    </submittedName>
</protein>
<keyword evidence="1" id="KW-0863">Zinc-finger</keyword>
<dbReference type="EMBL" id="JAAIUW010000008">
    <property type="protein sequence ID" value="KAF7821100.1"/>
    <property type="molecule type" value="Genomic_DNA"/>
</dbReference>
<keyword evidence="1" id="KW-0862">Zinc</keyword>
<dbReference type="PROSITE" id="PS50158">
    <property type="entry name" value="ZF_CCHC"/>
    <property type="match status" value="1"/>
</dbReference>
<feature type="region of interest" description="Disordered" evidence="2">
    <location>
        <begin position="480"/>
        <end position="503"/>
    </location>
</feature>
<keyword evidence="5" id="KW-1185">Reference proteome</keyword>
<feature type="domain" description="CCHC-type" evidence="3">
    <location>
        <begin position="198"/>
        <end position="212"/>
    </location>
</feature>
<dbReference type="GO" id="GO:0003676">
    <property type="term" value="F:nucleic acid binding"/>
    <property type="evidence" value="ECO:0007669"/>
    <property type="project" value="InterPro"/>
</dbReference>
<dbReference type="InterPro" id="IPR001878">
    <property type="entry name" value="Znf_CCHC"/>
</dbReference>